<reference evidence="2 3" key="1">
    <citation type="submission" date="2024-04" db="EMBL/GenBank/DDBJ databases">
        <title>Isolation and characterization of novel acetogenic strains of the genera Terrisporobacter and Acetoanaerobium.</title>
        <authorList>
            <person name="Boeer T."/>
            <person name="Schueler M.A."/>
            <person name="Lueschen A."/>
            <person name="Eysell L."/>
            <person name="Droege J."/>
            <person name="Heinemann M."/>
            <person name="Engelhardt L."/>
            <person name="Basen M."/>
            <person name="Daniel R."/>
        </authorList>
    </citation>
    <scope>NUCLEOTIDE SEQUENCE [LARGE SCALE GENOMIC DNA]</scope>
    <source>
        <strain evidence="2 3">ELB</strain>
    </source>
</reference>
<protein>
    <recommendedName>
        <fullName evidence="4">Collagen triple helix repeat-containing protein</fullName>
    </recommendedName>
</protein>
<dbReference type="InterPro" id="IPR050149">
    <property type="entry name" value="Collagen_superfamily"/>
</dbReference>
<keyword evidence="3" id="KW-1185">Reference proteome</keyword>
<dbReference type="EMBL" id="CP154622">
    <property type="protein sequence ID" value="XAM40572.1"/>
    <property type="molecule type" value="Genomic_DNA"/>
</dbReference>
<dbReference type="Proteomes" id="UP001477947">
    <property type="component" value="Chromosome"/>
</dbReference>
<accession>A0ABZ3F9W0</accession>
<organism evidence="2 3">
    <name type="scientific">Terrisporobacter petrolearius</name>
    <dbReference type="NCBI Taxonomy" id="1460447"/>
    <lineage>
        <taxon>Bacteria</taxon>
        <taxon>Bacillati</taxon>
        <taxon>Bacillota</taxon>
        <taxon>Clostridia</taxon>
        <taxon>Peptostreptococcales</taxon>
        <taxon>Peptostreptococcaceae</taxon>
        <taxon>Terrisporobacter</taxon>
    </lineage>
</organism>
<sequence>MAKLKKEKKCSPKEKDFCWEYDDLGCNHHHCCDCCDCCDCCHCYLCPQGPPGPPGKDGEQGPPGPPGEDGEQGPPGPPGKDGEQGPPGPPGESCCCKNSVKYALETIKTDISENTQVVVRSFNSDEKGTIGNFYGEGQVVKIGNAYVSLCNIIAIDFNLEPPTPEDSEENPFNCETPICCCNEGIAEVLRSILGDEYPVEKNISIEYVDNNSSAENINKVYGICNGIIWARVSGGGNTPYIAIPLCSIFSIEDGSIPIKPVLPIEKRVGVLEEQVEALDKRVKDIEDKI</sequence>
<evidence type="ECO:0000313" key="2">
    <source>
        <dbReference type="EMBL" id="XAM40572.1"/>
    </source>
</evidence>
<dbReference type="Gene3D" id="1.20.5.320">
    <property type="entry name" value="6-Phosphogluconate Dehydrogenase, domain 3"/>
    <property type="match status" value="1"/>
</dbReference>
<name>A0ABZ3F9W0_9FIRM</name>
<evidence type="ECO:0008006" key="4">
    <source>
        <dbReference type="Google" id="ProtNLM"/>
    </source>
</evidence>
<proteinExistence type="predicted"/>
<dbReference type="InterPro" id="IPR008160">
    <property type="entry name" value="Collagen"/>
</dbReference>
<dbReference type="PANTHER" id="PTHR24023:SF1112">
    <property type="entry name" value="COL_CUTICLE_N DOMAIN-CONTAINING PROTEIN-RELATED"/>
    <property type="match status" value="1"/>
</dbReference>
<evidence type="ECO:0000256" key="1">
    <source>
        <dbReference type="SAM" id="MobiDB-lite"/>
    </source>
</evidence>
<dbReference type="PANTHER" id="PTHR24023">
    <property type="entry name" value="COLLAGEN ALPHA"/>
    <property type="match status" value="1"/>
</dbReference>
<dbReference type="Pfam" id="PF01391">
    <property type="entry name" value="Collagen"/>
    <property type="match status" value="1"/>
</dbReference>
<gene>
    <name evidence="2" type="ORF">TPELB_08780</name>
</gene>
<feature type="region of interest" description="Disordered" evidence="1">
    <location>
        <begin position="54"/>
        <end position="92"/>
    </location>
</feature>
<dbReference type="RefSeq" id="WP_343338672.1">
    <property type="nucleotide sequence ID" value="NZ_CP154622.1"/>
</dbReference>
<evidence type="ECO:0000313" key="3">
    <source>
        <dbReference type="Proteomes" id="UP001477947"/>
    </source>
</evidence>